<dbReference type="PANTHER" id="PTHR35007:SF1">
    <property type="entry name" value="PILUS ASSEMBLY PROTEIN"/>
    <property type="match status" value="1"/>
</dbReference>
<feature type="transmembrane region" description="Helical" evidence="7">
    <location>
        <begin position="116"/>
        <end position="137"/>
    </location>
</feature>
<evidence type="ECO:0000256" key="1">
    <source>
        <dbReference type="ARBA" id="ARBA00004651"/>
    </source>
</evidence>
<name>A0A7C5QNC9_9PROT</name>
<evidence type="ECO:0000259" key="8">
    <source>
        <dbReference type="Pfam" id="PF00482"/>
    </source>
</evidence>
<sequence length="319" mass="34944">MDQAPIYILYVLIFASAFLAMQVLIGLGRQGARKLKAANLRAVLLAKHDTQAQAFQALQKSRGLEQGGMKFKAMQWLANLVTRSGLPIGTYGIYLIMSASAFFGGVAGFLLTQNFIVFVLGFAGGFILPVLVVKFIVKLRIKKALRQLPEALDVIVRSLRAGHPVPVAIDLVAREMPDPIGSEFGMASDEITYGTTLGKAVQRMADRIGHVDYDIFAATVRLQEKTGGNLTELLSNISRMTRERQKMRLKIKAASSEGRMSAMILNVVPILLFAAVNFLSPSFYGEVKDVPMVTWGLVAAGGWLLIGNLVIRKMINFRI</sequence>
<feature type="coiled-coil region" evidence="6">
    <location>
        <begin position="230"/>
        <end position="257"/>
    </location>
</feature>
<evidence type="ECO:0000256" key="6">
    <source>
        <dbReference type="SAM" id="Coils"/>
    </source>
</evidence>
<gene>
    <name evidence="9" type="ORF">ENJ42_00955</name>
</gene>
<dbReference type="InterPro" id="IPR042094">
    <property type="entry name" value="T2SS_GspF_sf"/>
</dbReference>
<feature type="domain" description="Type II secretion system protein GspF" evidence="8">
    <location>
        <begin position="152"/>
        <end position="276"/>
    </location>
</feature>
<protein>
    <submittedName>
        <fullName evidence="9">Type II secretion system F family protein</fullName>
    </submittedName>
</protein>
<feature type="transmembrane region" description="Helical" evidence="7">
    <location>
        <begin position="6"/>
        <end position="27"/>
    </location>
</feature>
<evidence type="ECO:0000256" key="3">
    <source>
        <dbReference type="ARBA" id="ARBA00022692"/>
    </source>
</evidence>
<feature type="transmembrane region" description="Helical" evidence="7">
    <location>
        <begin position="91"/>
        <end position="110"/>
    </location>
</feature>
<proteinExistence type="predicted"/>
<organism evidence="9">
    <name type="scientific">Hellea balneolensis</name>
    <dbReference type="NCBI Taxonomy" id="287478"/>
    <lineage>
        <taxon>Bacteria</taxon>
        <taxon>Pseudomonadati</taxon>
        <taxon>Pseudomonadota</taxon>
        <taxon>Alphaproteobacteria</taxon>
        <taxon>Maricaulales</taxon>
        <taxon>Robiginitomaculaceae</taxon>
        <taxon>Hellea</taxon>
    </lineage>
</organism>
<evidence type="ECO:0000256" key="5">
    <source>
        <dbReference type="ARBA" id="ARBA00023136"/>
    </source>
</evidence>
<evidence type="ECO:0000313" key="9">
    <source>
        <dbReference type="EMBL" id="HHL42161.1"/>
    </source>
</evidence>
<keyword evidence="2" id="KW-1003">Cell membrane</keyword>
<dbReference type="EMBL" id="DRMJ01000045">
    <property type="protein sequence ID" value="HHL42161.1"/>
    <property type="molecule type" value="Genomic_DNA"/>
</dbReference>
<evidence type="ECO:0000256" key="4">
    <source>
        <dbReference type="ARBA" id="ARBA00022989"/>
    </source>
</evidence>
<feature type="transmembrane region" description="Helical" evidence="7">
    <location>
        <begin position="260"/>
        <end position="280"/>
    </location>
</feature>
<comment type="caution">
    <text evidence="9">The sequence shown here is derived from an EMBL/GenBank/DDBJ whole genome shotgun (WGS) entry which is preliminary data.</text>
</comment>
<dbReference type="Proteomes" id="UP000885830">
    <property type="component" value="Unassembled WGS sequence"/>
</dbReference>
<keyword evidence="6" id="KW-0175">Coiled coil</keyword>
<keyword evidence="4 7" id="KW-1133">Transmembrane helix</keyword>
<keyword evidence="3 7" id="KW-0812">Transmembrane</keyword>
<feature type="transmembrane region" description="Helical" evidence="7">
    <location>
        <begin position="292"/>
        <end position="311"/>
    </location>
</feature>
<keyword evidence="5 7" id="KW-0472">Membrane</keyword>
<dbReference type="Pfam" id="PF00482">
    <property type="entry name" value="T2SSF"/>
    <property type="match status" value="1"/>
</dbReference>
<reference evidence="9" key="1">
    <citation type="journal article" date="2020" name="mSystems">
        <title>Genome- and Community-Level Interaction Insights into Carbon Utilization and Element Cycling Functions of Hydrothermarchaeota in Hydrothermal Sediment.</title>
        <authorList>
            <person name="Zhou Z."/>
            <person name="Liu Y."/>
            <person name="Xu W."/>
            <person name="Pan J."/>
            <person name="Luo Z.H."/>
            <person name="Li M."/>
        </authorList>
    </citation>
    <scope>NUCLEOTIDE SEQUENCE [LARGE SCALE GENOMIC DNA]</scope>
    <source>
        <strain evidence="9">HyVt-485</strain>
    </source>
</reference>
<dbReference type="AlphaFoldDB" id="A0A7C5QNC9"/>
<dbReference type="GO" id="GO:0005886">
    <property type="term" value="C:plasma membrane"/>
    <property type="evidence" value="ECO:0007669"/>
    <property type="project" value="UniProtKB-SubCell"/>
</dbReference>
<dbReference type="PANTHER" id="PTHR35007">
    <property type="entry name" value="INTEGRAL MEMBRANE PROTEIN-RELATED"/>
    <property type="match status" value="1"/>
</dbReference>
<accession>A0A7C5QNC9</accession>
<comment type="subcellular location">
    <subcellularLocation>
        <location evidence="1">Cell membrane</location>
        <topology evidence="1">Multi-pass membrane protein</topology>
    </subcellularLocation>
</comment>
<evidence type="ECO:0000256" key="7">
    <source>
        <dbReference type="SAM" id="Phobius"/>
    </source>
</evidence>
<evidence type="ECO:0000256" key="2">
    <source>
        <dbReference type="ARBA" id="ARBA00022475"/>
    </source>
</evidence>
<dbReference type="InterPro" id="IPR018076">
    <property type="entry name" value="T2SS_GspF_dom"/>
</dbReference>
<dbReference type="Gene3D" id="1.20.81.30">
    <property type="entry name" value="Type II secretion system (T2SS), domain F"/>
    <property type="match status" value="1"/>
</dbReference>